<evidence type="ECO:0000313" key="1">
    <source>
        <dbReference type="EMBL" id="EFB3616449.1"/>
    </source>
</evidence>
<protein>
    <submittedName>
        <fullName evidence="1">Uncharacterized protein</fullName>
    </submittedName>
</protein>
<comment type="caution">
    <text evidence="1">The sequence shown here is derived from an EMBL/GenBank/DDBJ whole genome shotgun (WGS) entry which is preliminary data.</text>
</comment>
<organism evidence="1 2">
    <name type="scientific">Escherichia coli</name>
    <dbReference type="NCBI Taxonomy" id="562"/>
    <lineage>
        <taxon>Bacteria</taxon>
        <taxon>Pseudomonadati</taxon>
        <taxon>Pseudomonadota</taxon>
        <taxon>Gammaproteobacteria</taxon>
        <taxon>Enterobacterales</taxon>
        <taxon>Enterobacteriaceae</taxon>
        <taxon>Escherichia</taxon>
    </lineage>
</organism>
<accession>A0A3Z0RA73</accession>
<proteinExistence type="predicted"/>
<evidence type="ECO:0000313" key="2">
    <source>
        <dbReference type="Proteomes" id="UP000543252"/>
    </source>
</evidence>
<dbReference type="EMBL" id="AASFMQ010000022">
    <property type="protein sequence ID" value="EFB3616449.1"/>
    <property type="molecule type" value="Genomic_DNA"/>
</dbReference>
<name>A0A3Z0RA73_ECOLX</name>
<dbReference type="AlphaFoldDB" id="A0A3Z0RA73"/>
<sequence>MLTIERHKYIQFQQTLFLTNFYFPLTFPDSLSELMSAETTFSFTSYPQSYALAHSLYKSYLNSQDTDVAVLWVHLVKNGH</sequence>
<dbReference type="Proteomes" id="UP000543252">
    <property type="component" value="Unassembled WGS sequence"/>
</dbReference>
<reference evidence="1 2" key="1">
    <citation type="submission" date="2019-07" db="EMBL/GenBank/DDBJ databases">
        <authorList>
            <consortium name="GenomeTrakr network: Whole genome sequencing for foodborne pathogen traceback"/>
        </authorList>
    </citation>
    <scope>NUCLEOTIDE SEQUENCE [LARGE SCALE GENOMIC DNA]</scope>
    <source>
        <strain evidence="1 2">PSU-1859</strain>
    </source>
</reference>
<gene>
    <name evidence="1" type="ORF">FPS11_16265</name>
</gene>